<reference evidence="2" key="1">
    <citation type="submission" date="2016-03" db="EMBL/GenBank/DDBJ databases">
        <authorList>
            <person name="Ploux O."/>
        </authorList>
    </citation>
    <scope>NUCLEOTIDE SEQUENCE</scope>
    <source>
        <strain evidence="2">UC10</strain>
    </source>
</reference>
<dbReference type="InterPro" id="IPR025579">
    <property type="entry name" value="DUF4357"/>
</dbReference>
<sequence length="292" mass="32846">MNHHPQTIQIFLPKGDPQGIRIAEITTRIVRVIEIPRSLMHEFIQMPESEQVGVYFLFGEDENTGRPLTYIGQTGQLKQRLLNHSAQKDFWDRAVVAVSLTHSLTNTHAIYLEWRSIQHALAAHRYDLQNSNTGGQPYTPAPMEADCQEIHQTIRVLLATLGYPLFEPLSRSHEMGGLSVTTYYCRGPDTDGLGEYTTEGMVVKKGSHARLEHVDSYSERSRTLREELIAQGIVVASGKRLRFENDYAFKSPSAASSFLLGRPSNGWSDWKDSSGRTLDAVERVPLHNAEAD</sequence>
<organism evidence="2">
    <name type="scientific">uncultured Stenotrophomonas sp</name>
    <dbReference type="NCBI Taxonomy" id="165438"/>
    <lineage>
        <taxon>Bacteria</taxon>
        <taxon>Pseudomonadati</taxon>
        <taxon>Pseudomonadota</taxon>
        <taxon>Gammaproteobacteria</taxon>
        <taxon>Lysobacterales</taxon>
        <taxon>Lysobacteraceae</taxon>
        <taxon>Stenotrophomonas</taxon>
        <taxon>environmental samples</taxon>
    </lineage>
</organism>
<gene>
    <name evidence="2" type="ORF">STPYR_11776</name>
</gene>
<dbReference type="AlphaFoldDB" id="A0A1Y5Q7I4"/>
<feature type="domain" description="DUF4357" evidence="1">
    <location>
        <begin position="225"/>
        <end position="278"/>
    </location>
</feature>
<dbReference type="CDD" id="cd10447">
    <property type="entry name" value="GIY-YIG_unchar_2"/>
    <property type="match status" value="1"/>
</dbReference>
<evidence type="ECO:0000259" key="1">
    <source>
        <dbReference type="Pfam" id="PF14267"/>
    </source>
</evidence>
<accession>A0A1Y5Q7I4</accession>
<dbReference type="Pfam" id="PF14267">
    <property type="entry name" value="DUF4357"/>
    <property type="match status" value="1"/>
</dbReference>
<dbReference type="EMBL" id="FLTS01000001">
    <property type="protein sequence ID" value="SBV36846.1"/>
    <property type="molecule type" value="Genomic_DNA"/>
</dbReference>
<evidence type="ECO:0000313" key="2">
    <source>
        <dbReference type="EMBL" id="SBV36846.1"/>
    </source>
</evidence>
<protein>
    <recommendedName>
        <fullName evidence="1">DUF4357 domain-containing protein</fullName>
    </recommendedName>
</protein>
<name>A0A1Y5Q7I4_9GAMM</name>
<proteinExistence type="predicted"/>